<feature type="compositionally biased region" description="Low complexity" evidence="1">
    <location>
        <begin position="141"/>
        <end position="152"/>
    </location>
</feature>
<accession>A0A138ABM4</accession>
<evidence type="ECO:0000313" key="4">
    <source>
        <dbReference type="Proteomes" id="UP000070258"/>
    </source>
</evidence>
<proteinExistence type="predicted"/>
<dbReference type="STRING" id="239498.AXK60_09265"/>
<sequence>MTDPSNRTPAPADAVQGTSGAPAPQRPTPWERLPKTIPHTRARTSTAILILVFLGLSWWYLSLRDQFVPVEVQRFGTQAPATAPRTTAEPTYDEPTVRSSPARSSAAASSGASGAAEPSGSGAPSTTVPGGSVEPRTAPSGGTTVDGTTPGGIVLPGGATIPLPVPGAQNTEVPTSGGAPTTTVPAS</sequence>
<organism evidence="3 4">
    <name type="scientific">Tsukamurella pseudospumae</name>
    <dbReference type="NCBI Taxonomy" id="239498"/>
    <lineage>
        <taxon>Bacteria</taxon>
        <taxon>Bacillati</taxon>
        <taxon>Actinomycetota</taxon>
        <taxon>Actinomycetes</taxon>
        <taxon>Mycobacteriales</taxon>
        <taxon>Tsukamurellaceae</taxon>
        <taxon>Tsukamurella</taxon>
    </lineage>
</organism>
<feature type="region of interest" description="Disordered" evidence="1">
    <location>
        <begin position="1"/>
        <end position="38"/>
    </location>
</feature>
<dbReference type="EMBL" id="LSRF01000055">
    <property type="protein sequence ID" value="KXP07810.1"/>
    <property type="molecule type" value="Genomic_DNA"/>
</dbReference>
<keyword evidence="2" id="KW-0472">Membrane</keyword>
<comment type="caution">
    <text evidence="3">The sequence shown here is derived from an EMBL/GenBank/DDBJ whole genome shotgun (WGS) entry which is preliminary data.</text>
</comment>
<gene>
    <name evidence="3" type="ORF">AXK60_09265</name>
</gene>
<name>A0A138ABM4_9ACTN</name>
<reference evidence="4" key="1">
    <citation type="submission" date="2016-02" db="EMBL/GenBank/DDBJ databases">
        <authorList>
            <person name="Wen L."/>
            <person name="He K."/>
            <person name="Yang H."/>
        </authorList>
    </citation>
    <scope>NUCLEOTIDE SEQUENCE [LARGE SCALE GENOMIC DNA]</scope>
    <source>
        <strain evidence="4">JCM 15929</strain>
    </source>
</reference>
<dbReference type="Proteomes" id="UP000070258">
    <property type="component" value="Unassembled WGS sequence"/>
</dbReference>
<dbReference type="AlphaFoldDB" id="A0A138ABM4"/>
<feature type="transmembrane region" description="Helical" evidence="2">
    <location>
        <begin position="42"/>
        <end position="61"/>
    </location>
</feature>
<protein>
    <submittedName>
        <fullName evidence="3">Uncharacterized protein</fullName>
    </submittedName>
</protein>
<keyword evidence="2" id="KW-1133">Transmembrane helix</keyword>
<dbReference type="OrthoDB" id="4775534at2"/>
<feature type="compositionally biased region" description="Low complexity" evidence="1">
    <location>
        <begin position="99"/>
        <end position="125"/>
    </location>
</feature>
<keyword evidence="2" id="KW-0812">Transmembrane</keyword>
<evidence type="ECO:0000256" key="2">
    <source>
        <dbReference type="SAM" id="Phobius"/>
    </source>
</evidence>
<feature type="compositionally biased region" description="Polar residues" evidence="1">
    <location>
        <begin position="168"/>
        <end position="187"/>
    </location>
</feature>
<feature type="region of interest" description="Disordered" evidence="1">
    <location>
        <begin position="78"/>
        <end position="187"/>
    </location>
</feature>
<evidence type="ECO:0000256" key="1">
    <source>
        <dbReference type="SAM" id="MobiDB-lite"/>
    </source>
</evidence>
<evidence type="ECO:0000313" key="3">
    <source>
        <dbReference type="EMBL" id="KXP07810.1"/>
    </source>
</evidence>
<dbReference type="RefSeq" id="WP_068571724.1">
    <property type="nucleotide sequence ID" value="NZ_LSRF01000055.1"/>
</dbReference>
<feature type="compositionally biased region" description="Low complexity" evidence="1">
    <location>
        <begin position="79"/>
        <end position="90"/>
    </location>
</feature>